<gene>
    <name evidence="1" type="ORF">BpHYR1_000938</name>
</gene>
<name>A0A3M7RBI9_BRAPC</name>
<organism evidence="1 2">
    <name type="scientific">Brachionus plicatilis</name>
    <name type="common">Marine rotifer</name>
    <name type="synonym">Brachionus muelleri</name>
    <dbReference type="NCBI Taxonomy" id="10195"/>
    <lineage>
        <taxon>Eukaryota</taxon>
        <taxon>Metazoa</taxon>
        <taxon>Spiralia</taxon>
        <taxon>Gnathifera</taxon>
        <taxon>Rotifera</taxon>
        <taxon>Eurotatoria</taxon>
        <taxon>Monogononta</taxon>
        <taxon>Pseudotrocha</taxon>
        <taxon>Ploima</taxon>
        <taxon>Brachionidae</taxon>
        <taxon>Brachionus</taxon>
    </lineage>
</organism>
<keyword evidence="2" id="KW-1185">Reference proteome</keyword>
<accession>A0A3M7RBI9</accession>
<protein>
    <submittedName>
        <fullName evidence="1">Uncharacterized protein</fullName>
    </submittedName>
</protein>
<proteinExistence type="predicted"/>
<reference evidence="1 2" key="1">
    <citation type="journal article" date="2018" name="Sci. Rep.">
        <title>Genomic signatures of local adaptation to the degree of environmental predictability in rotifers.</title>
        <authorList>
            <person name="Franch-Gras L."/>
            <person name="Hahn C."/>
            <person name="Garcia-Roger E.M."/>
            <person name="Carmona M.J."/>
            <person name="Serra M."/>
            <person name="Gomez A."/>
        </authorList>
    </citation>
    <scope>NUCLEOTIDE SEQUENCE [LARGE SCALE GENOMIC DNA]</scope>
    <source>
        <strain evidence="1">HYR1</strain>
    </source>
</reference>
<evidence type="ECO:0000313" key="2">
    <source>
        <dbReference type="Proteomes" id="UP000276133"/>
    </source>
</evidence>
<dbReference type="AlphaFoldDB" id="A0A3M7RBI9"/>
<dbReference type="Proteomes" id="UP000276133">
    <property type="component" value="Unassembled WGS sequence"/>
</dbReference>
<dbReference type="EMBL" id="REGN01003752">
    <property type="protein sequence ID" value="RNA20972.1"/>
    <property type="molecule type" value="Genomic_DNA"/>
</dbReference>
<evidence type="ECO:0000313" key="1">
    <source>
        <dbReference type="EMBL" id="RNA20972.1"/>
    </source>
</evidence>
<sequence>MNGLWYRIWCDCKELPQPYGLTRLARVAKQIKIILKKTKSKTKNYGFIFIKLAVRKIICQKLSMTEANSPTTCSAPLKNSGALQKLSSKLLII</sequence>
<comment type="caution">
    <text evidence="1">The sequence shown here is derived from an EMBL/GenBank/DDBJ whole genome shotgun (WGS) entry which is preliminary data.</text>
</comment>